<dbReference type="GeneID" id="19154119"/>
<gene>
    <name evidence="1" type="ORF">COCCADRAFT_96273</name>
</gene>
<feature type="non-terminal residue" evidence="1">
    <location>
        <position position="1"/>
    </location>
</feature>
<proteinExistence type="predicted"/>
<dbReference type="KEGG" id="bze:COCCADRAFT_96273"/>
<sequence>RAEGVISTPPQTLAGMALRIRRLETGLILMSAIHAMPSTGHYPLDPPALFADMPYSQPMPPHRHARDASIQPAKDVNCSFPECPLGASGCFCWNEQCVRLEAGTRRLLRNSNGPRPRGVGGPELCCALAPSHSRHVPSPGRCFDA</sequence>
<dbReference type="AlphaFoldDB" id="W6YPL6"/>
<reference evidence="1 2" key="1">
    <citation type="journal article" date="2013" name="PLoS Genet.">
        <title>Comparative genome structure, secondary metabolite, and effector coding capacity across Cochliobolus pathogens.</title>
        <authorList>
            <person name="Condon B.J."/>
            <person name="Leng Y."/>
            <person name="Wu D."/>
            <person name="Bushley K.E."/>
            <person name="Ohm R.A."/>
            <person name="Otillar R."/>
            <person name="Martin J."/>
            <person name="Schackwitz W."/>
            <person name="Grimwood J."/>
            <person name="MohdZainudin N."/>
            <person name="Xue C."/>
            <person name="Wang R."/>
            <person name="Manning V.A."/>
            <person name="Dhillon B."/>
            <person name="Tu Z.J."/>
            <person name="Steffenson B.J."/>
            <person name="Salamov A."/>
            <person name="Sun H."/>
            <person name="Lowry S."/>
            <person name="LaButti K."/>
            <person name="Han J."/>
            <person name="Copeland A."/>
            <person name="Lindquist E."/>
            <person name="Barry K."/>
            <person name="Schmutz J."/>
            <person name="Baker S.E."/>
            <person name="Ciuffetti L.M."/>
            <person name="Grigoriev I.V."/>
            <person name="Zhong S."/>
            <person name="Turgeon B.G."/>
        </authorList>
    </citation>
    <scope>NUCLEOTIDE SEQUENCE [LARGE SCALE GENOMIC DNA]</scope>
    <source>
        <strain evidence="1 2">26-R-13</strain>
    </source>
</reference>
<dbReference type="RefSeq" id="XP_007712356.1">
    <property type="nucleotide sequence ID" value="XM_007714166.1"/>
</dbReference>
<name>W6YPL6_COCC2</name>
<protein>
    <submittedName>
        <fullName evidence="1">Uncharacterized protein</fullName>
    </submittedName>
</protein>
<dbReference type="Proteomes" id="UP000053841">
    <property type="component" value="Unassembled WGS sequence"/>
</dbReference>
<accession>W6YPL6</accession>
<organism evidence="1 2">
    <name type="scientific">Cochliobolus carbonum (strain 26-R-13)</name>
    <name type="common">Maize leaf spot fungus</name>
    <name type="synonym">Bipolaris zeicola</name>
    <dbReference type="NCBI Taxonomy" id="930089"/>
    <lineage>
        <taxon>Eukaryota</taxon>
        <taxon>Fungi</taxon>
        <taxon>Dikarya</taxon>
        <taxon>Ascomycota</taxon>
        <taxon>Pezizomycotina</taxon>
        <taxon>Dothideomycetes</taxon>
        <taxon>Pleosporomycetidae</taxon>
        <taxon>Pleosporales</taxon>
        <taxon>Pleosporineae</taxon>
        <taxon>Pleosporaceae</taxon>
        <taxon>Bipolaris</taxon>
    </lineage>
</organism>
<keyword evidence="2" id="KW-1185">Reference proteome</keyword>
<dbReference type="OrthoDB" id="10332588at2759"/>
<dbReference type="EMBL" id="KI964612">
    <property type="protein sequence ID" value="EUC33371.1"/>
    <property type="molecule type" value="Genomic_DNA"/>
</dbReference>
<dbReference type="HOGENOM" id="CLU_1791426_0_0_1"/>
<evidence type="ECO:0000313" key="1">
    <source>
        <dbReference type="EMBL" id="EUC33371.1"/>
    </source>
</evidence>
<evidence type="ECO:0000313" key="2">
    <source>
        <dbReference type="Proteomes" id="UP000053841"/>
    </source>
</evidence>